<dbReference type="SMART" id="SM00382">
    <property type="entry name" value="AAA"/>
    <property type="match status" value="1"/>
</dbReference>
<dbReference type="PRINTS" id="PR00364">
    <property type="entry name" value="DISEASERSIST"/>
</dbReference>
<reference evidence="4 5" key="2">
    <citation type="submission" date="2020-03" db="EMBL/GenBank/DDBJ databases">
        <authorList>
            <person name="Ichikawa N."/>
            <person name="Kimura A."/>
            <person name="Kitahashi Y."/>
            <person name="Uohara A."/>
        </authorList>
    </citation>
    <scope>NUCLEOTIDE SEQUENCE [LARGE SCALE GENOMIC DNA]</scope>
    <source>
        <strain evidence="4 5">NBRC 105367</strain>
    </source>
</reference>
<feature type="domain" description="AAA+ ATPase" evidence="3">
    <location>
        <begin position="94"/>
        <end position="230"/>
    </location>
</feature>
<dbReference type="Gene3D" id="1.25.40.10">
    <property type="entry name" value="Tetratricopeptide repeat domain"/>
    <property type="match status" value="4"/>
</dbReference>
<organism evidence="4 5">
    <name type="scientific">Phytohabitans suffuscus</name>
    <dbReference type="NCBI Taxonomy" id="624315"/>
    <lineage>
        <taxon>Bacteria</taxon>
        <taxon>Bacillati</taxon>
        <taxon>Actinomycetota</taxon>
        <taxon>Actinomycetes</taxon>
        <taxon>Micromonosporales</taxon>
        <taxon>Micromonosporaceae</taxon>
    </lineage>
</organism>
<sequence>MRGVLRVIVGTVGIGVAVNLVSAGVPLGIPWSIGLLVVLCAAIVYIERDKAPPARPTTDTQPPRPAPPAPPMRFVSPGSVMERLREALTGPAEQTRSVSLWGMSGIGKTTLARMVANESALFPGGVFWGDLRVERDPGPLLEDWLVRGGHPPGAESVGERAERMRQVLASRVAQGRVLLVLDDASVESAELLSYVERLLIPGTSLLVTTQNRPLAIRHTADVLEVPLLSTGEAYRLFHRICAVPRDDAVERILRIAQGQPLALTLAATQAAIVMHRAGGIRRLADDLAANAAAVLDEAADGTGVTSAALVAYRRLSRPLRRAFRAAGALADGPFRVDDVAVLLRLRALPFPLRRLLLAARSPLAMVGARPLVALGRRRLDATEARLASLTYLALVTVEGDRYSVHQVLRSWSRTRDRFRPFRAVFRQYCVAYADAHSGRTERSLIALEQQRQNLLAATREAYADRRWSDVVSLVRDLNLPEHPFLEARGLPQEEMETLTLGAEAARRRGDKLALADFTGNLAIRFATAGRFDEATEGYRTAEALYETLRKPSQVALARFHRARIAHNRGQYDEAERLYWSALRTIGSDRSDRSDTEESPYLEGLGRLVRRFRGAAASDRFRQQVGIDHERHNVGLEDQAYEYLGLLAERRGDLDTARQMFTSAAEHSVRNRRRSHQIRNLGHAARLALAAGERERAEEILETAVRHLSDVVHPVDYSLAAESAASLAASLGRLDQGQSLLRGGLRAVERYGGVRRAAAATALAQYLMEHYPDTGHEEAERLAREVLEFYDANPGPSNDVVACRYLLSTLRLNAQDLDGAYDELTTAAEVAREAQWHGDLLIVLQRLWSVEQSRGRLAHAATILRDCAQLAGQVGDSGGLAEARVCLAEIEIQRGRTQPAREALDEIGAVPDDPPSALGLRVLAVRVQLAFHGADLDEAAAHAEELSRQAAAVEDPAGRLLADDQHLTVASGRGDVAAALAALDRGDKAAADLPADPVTLAARAGSRAAVELSRTRLVAATAQLRRAERVGAENVSLRRWLTELAADADRAAGRWDAATEAYRELEGEYGQAGSEVGLVSVAVSLADIAVRGHDPASAIAHAQAARTLATRCGLRLSAIAGDLLLALAHQQLDDLSNARVHATTALAAARGCGSPFLLAQAHACMARQAVHERRFRLAATHLARLREAATATGLSALRATTLDTQGRLAHFRGDPATARTYHEASLLLCRRLGTVPEEVETLTRLAEAERALGEVGPAKKHYREALSRMDTLGAAADRWRKQVAGCLDAPR</sequence>
<evidence type="ECO:0000256" key="2">
    <source>
        <dbReference type="SAM" id="Phobius"/>
    </source>
</evidence>
<dbReference type="InterPro" id="IPR027417">
    <property type="entry name" value="P-loop_NTPase"/>
</dbReference>
<dbReference type="Gene3D" id="3.40.50.300">
    <property type="entry name" value="P-loop containing nucleotide triphosphate hydrolases"/>
    <property type="match status" value="1"/>
</dbReference>
<evidence type="ECO:0000313" key="5">
    <source>
        <dbReference type="Proteomes" id="UP000503011"/>
    </source>
</evidence>
<name>A0A6F8YEV6_9ACTN</name>
<protein>
    <recommendedName>
        <fullName evidence="3">AAA+ ATPase domain-containing protein</fullName>
    </recommendedName>
</protein>
<dbReference type="GO" id="GO:0043531">
    <property type="term" value="F:ADP binding"/>
    <property type="evidence" value="ECO:0007669"/>
    <property type="project" value="InterPro"/>
</dbReference>
<keyword evidence="2" id="KW-1133">Transmembrane helix</keyword>
<dbReference type="SUPFAM" id="SSF52540">
    <property type="entry name" value="P-loop containing nucleoside triphosphate hydrolases"/>
    <property type="match status" value="1"/>
</dbReference>
<evidence type="ECO:0000259" key="3">
    <source>
        <dbReference type="SMART" id="SM00382"/>
    </source>
</evidence>
<dbReference type="EMBL" id="AP022871">
    <property type="protein sequence ID" value="BCB84600.1"/>
    <property type="molecule type" value="Genomic_DNA"/>
</dbReference>
<feature type="region of interest" description="Disordered" evidence="1">
    <location>
        <begin position="52"/>
        <end position="72"/>
    </location>
</feature>
<dbReference type="SMART" id="SM00028">
    <property type="entry name" value="TPR"/>
    <property type="match status" value="6"/>
</dbReference>
<accession>A0A6F8YEV6</accession>
<evidence type="ECO:0000256" key="1">
    <source>
        <dbReference type="SAM" id="MobiDB-lite"/>
    </source>
</evidence>
<dbReference type="InterPro" id="IPR011990">
    <property type="entry name" value="TPR-like_helical_dom_sf"/>
</dbReference>
<dbReference type="Pfam" id="PF13424">
    <property type="entry name" value="TPR_12"/>
    <property type="match status" value="1"/>
</dbReference>
<dbReference type="InterPro" id="IPR002182">
    <property type="entry name" value="NB-ARC"/>
</dbReference>
<dbReference type="PANTHER" id="PTHR47691:SF3">
    <property type="entry name" value="HTH-TYPE TRANSCRIPTIONAL REGULATOR RV0890C-RELATED"/>
    <property type="match status" value="1"/>
</dbReference>
<keyword evidence="5" id="KW-1185">Reference proteome</keyword>
<keyword evidence="2" id="KW-0812">Transmembrane</keyword>
<keyword evidence="2" id="KW-0472">Membrane</keyword>
<dbReference type="Proteomes" id="UP000503011">
    <property type="component" value="Chromosome"/>
</dbReference>
<feature type="transmembrane region" description="Helical" evidence="2">
    <location>
        <begin position="7"/>
        <end position="23"/>
    </location>
</feature>
<gene>
    <name evidence="4" type="ORF">Psuf_019130</name>
</gene>
<reference evidence="4 5" key="1">
    <citation type="submission" date="2020-03" db="EMBL/GenBank/DDBJ databases">
        <title>Whole genome shotgun sequence of Phytohabitans suffuscus NBRC 105367.</title>
        <authorList>
            <person name="Komaki H."/>
            <person name="Tamura T."/>
        </authorList>
    </citation>
    <scope>NUCLEOTIDE SEQUENCE [LARGE SCALE GENOMIC DNA]</scope>
    <source>
        <strain evidence="4 5">NBRC 105367</strain>
    </source>
</reference>
<evidence type="ECO:0000313" key="4">
    <source>
        <dbReference type="EMBL" id="BCB84600.1"/>
    </source>
</evidence>
<dbReference type="PANTHER" id="PTHR47691">
    <property type="entry name" value="REGULATOR-RELATED"/>
    <property type="match status" value="1"/>
</dbReference>
<dbReference type="SUPFAM" id="SSF48452">
    <property type="entry name" value="TPR-like"/>
    <property type="match status" value="4"/>
</dbReference>
<proteinExistence type="predicted"/>
<dbReference type="KEGG" id="psuu:Psuf_019130"/>
<dbReference type="InterPro" id="IPR003593">
    <property type="entry name" value="AAA+_ATPase"/>
</dbReference>
<dbReference type="Pfam" id="PF00931">
    <property type="entry name" value="NB-ARC"/>
    <property type="match status" value="1"/>
</dbReference>
<dbReference type="InterPro" id="IPR019734">
    <property type="entry name" value="TPR_rpt"/>
</dbReference>
<feature type="compositionally biased region" description="Pro residues" evidence="1">
    <location>
        <begin position="62"/>
        <end position="71"/>
    </location>
</feature>